<dbReference type="EMBL" id="JABZGR010000004">
    <property type="protein sequence ID" value="MBF0969943.1"/>
    <property type="molecule type" value="Genomic_DNA"/>
</dbReference>
<dbReference type="Proteomes" id="UP000704068">
    <property type="component" value="Unassembled WGS sequence"/>
</dbReference>
<organism evidence="1 2">
    <name type="scientific">Alloprevotella tannerae</name>
    <dbReference type="NCBI Taxonomy" id="76122"/>
    <lineage>
        <taxon>Bacteria</taxon>
        <taxon>Pseudomonadati</taxon>
        <taxon>Bacteroidota</taxon>
        <taxon>Bacteroidia</taxon>
        <taxon>Bacteroidales</taxon>
        <taxon>Prevotellaceae</taxon>
        <taxon>Alloprevotella</taxon>
    </lineage>
</organism>
<dbReference type="RefSeq" id="WP_303763118.1">
    <property type="nucleotide sequence ID" value="NZ_JABZGR010000004.1"/>
</dbReference>
<evidence type="ECO:0000313" key="1">
    <source>
        <dbReference type="EMBL" id="MBF0969943.1"/>
    </source>
</evidence>
<accession>A0A929WZM0</accession>
<proteinExistence type="predicted"/>
<protein>
    <submittedName>
        <fullName evidence="1">Uncharacterized protein</fullName>
    </submittedName>
</protein>
<gene>
    <name evidence="1" type="ORF">HXK21_02720</name>
</gene>
<comment type="caution">
    <text evidence="1">The sequence shown here is derived from an EMBL/GenBank/DDBJ whole genome shotgun (WGS) entry which is preliminary data.</text>
</comment>
<name>A0A929WZM0_9BACT</name>
<reference evidence="1" key="1">
    <citation type="submission" date="2020-04" db="EMBL/GenBank/DDBJ databases">
        <title>Deep metagenomics examines the oral microbiome during advanced dental caries in children, revealing novel taxa and co-occurrences with host molecules.</title>
        <authorList>
            <person name="Baker J.L."/>
            <person name="Morton J.T."/>
            <person name="Dinis M."/>
            <person name="Alvarez R."/>
            <person name="Tran N.C."/>
            <person name="Knight R."/>
            <person name="Edlund A."/>
        </authorList>
    </citation>
    <scope>NUCLEOTIDE SEQUENCE</scope>
    <source>
        <strain evidence="1">JCVI_34_bin.1</strain>
    </source>
</reference>
<sequence length="55" mass="5905">MSKVVIERGIDGIATPTFDNAIKQGIYTLSGVKPNGKVEDLSKGIYIINGKKVVK</sequence>
<dbReference type="AlphaFoldDB" id="A0A929WZM0"/>
<evidence type="ECO:0000313" key="2">
    <source>
        <dbReference type="Proteomes" id="UP000704068"/>
    </source>
</evidence>